<evidence type="ECO:0000256" key="15">
    <source>
        <dbReference type="HAMAP-Rule" id="MF_00741"/>
    </source>
</evidence>
<dbReference type="KEGG" id="lfc:LFE_1929"/>
<comment type="catalytic activity">
    <reaction evidence="14 15">
        <text>2-formamido-N(1)-(5-O-phospho-beta-D-ribosyl)acetamidine + ATP = 5-amino-1-(5-phospho-beta-D-ribosyl)imidazole + ADP + phosphate + H(+)</text>
        <dbReference type="Rhea" id="RHEA:23032"/>
        <dbReference type="ChEBI" id="CHEBI:15378"/>
        <dbReference type="ChEBI" id="CHEBI:30616"/>
        <dbReference type="ChEBI" id="CHEBI:43474"/>
        <dbReference type="ChEBI" id="CHEBI:137981"/>
        <dbReference type="ChEBI" id="CHEBI:147287"/>
        <dbReference type="ChEBI" id="CHEBI:456216"/>
        <dbReference type="EC" id="6.3.3.1"/>
    </reaction>
</comment>
<dbReference type="InterPro" id="IPR004733">
    <property type="entry name" value="PurM_cligase"/>
</dbReference>
<evidence type="ECO:0000313" key="19">
    <source>
        <dbReference type="Proteomes" id="UP000007382"/>
    </source>
</evidence>
<dbReference type="UniPathway" id="UPA00074">
    <property type="reaction ID" value="UER00129"/>
</dbReference>
<dbReference type="Pfam" id="PF00586">
    <property type="entry name" value="AIRS"/>
    <property type="match status" value="1"/>
</dbReference>
<dbReference type="InterPro" id="IPR016188">
    <property type="entry name" value="PurM-like_N"/>
</dbReference>
<dbReference type="STRING" id="1162668.LFE_1929"/>
<dbReference type="GO" id="GO:0004637">
    <property type="term" value="F:phosphoribosylamine-glycine ligase activity"/>
    <property type="evidence" value="ECO:0007669"/>
    <property type="project" value="TreeGrafter"/>
</dbReference>
<evidence type="ECO:0000256" key="13">
    <source>
        <dbReference type="ARBA" id="ARBA00033093"/>
    </source>
</evidence>
<dbReference type="Pfam" id="PF02769">
    <property type="entry name" value="AIRS_C"/>
    <property type="match status" value="1"/>
</dbReference>
<evidence type="ECO:0000259" key="17">
    <source>
        <dbReference type="Pfam" id="PF02769"/>
    </source>
</evidence>
<evidence type="ECO:0000256" key="1">
    <source>
        <dbReference type="ARBA" id="ARBA00004496"/>
    </source>
</evidence>
<reference evidence="19" key="2">
    <citation type="submission" date="2012-03" db="EMBL/GenBank/DDBJ databases">
        <title>The complete genome sequence of the pioneer microbe on fresh volcanic deposit, Leptospirillum ferrooxidans strain C2-3.</title>
        <authorList>
            <person name="Fujimura R."/>
            <person name="Sato Y."/>
            <person name="Nishizawa T."/>
            <person name="Nanba K."/>
            <person name="Oshima K."/>
            <person name="Hattori M."/>
            <person name="Kamijo T."/>
            <person name="Ohta H."/>
        </authorList>
    </citation>
    <scope>NUCLEOTIDE SEQUENCE [LARGE SCALE GENOMIC DNA]</scope>
    <source>
        <strain evidence="19">C2-3</strain>
    </source>
</reference>
<evidence type="ECO:0000256" key="7">
    <source>
        <dbReference type="ARBA" id="ARBA00022598"/>
    </source>
</evidence>
<evidence type="ECO:0000259" key="16">
    <source>
        <dbReference type="Pfam" id="PF00586"/>
    </source>
</evidence>
<comment type="pathway">
    <text evidence="2 15">Purine metabolism; IMP biosynthesis via de novo pathway; 5-amino-1-(5-phospho-D-ribosyl)imidazole from N(2)-formyl-N(1)-(5-phospho-D-ribosyl)glycinamide: step 2/2.</text>
</comment>
<comment type="subcellular location">
    <subcellularLocation>
        <location evidence="1 15">Cytoplasm</location>
    </subcellularLocation>
</comment>
<evidence type="ECO:0000256" key="6">
    <source>
        <dbReference type="ARBA" id="ARBA00022490"/>
    </source>
</evidence>
<evidence type="ECO:0000256" key="5">
    <source>
        <dbReference type="ARBA" id="ARBA00020367"/>
    </source>
</evidence>
<dbReference type="Gene3D" id="3.90.650.10">
    <property type="entry name" value="PurM-like C-terminal domain"/>
    <property type="match status" value="1"/>
</dbReference>
<dbReference type="AlphaFoldDB" id="I0IQQ7"/>
<dbReference type="NCBIfam" id="TIGR00878">
    <property type="entry name" value="purM"/>
    <property type="match status" value="1"/>
</dbReference>
<dbReference type="EC" id="6.3.3.1" evidence="4 15"/>
<sequence length="351" mass="37982">MGEKSGEEHYEKAGVSIDRGNKWVDAIKPLAASTNRKGVVSGVGGFAGLFRPDWKQYEDPILLSGTDGVGTKLKVAEWANRHDSIGIDLVAMCVNDIVVMGAEPLYFLDYYASGRLDLSSGKAILEGIAEGCRQAGAALLGGETAEMPGVYPPGGYDLAGFAVGIADRKKIVDGKKLEPGHAVYGIASTGVHSNGFSLVRKILIEDGGIRPQDRVPFDPEKTWADLLLAPTRIYVSLVLELLRRFSVTGLVHVTGGGITENVPRILPATMSARINPRAWPRPALFSDLQERGAVTSREMFRVFNMGIGLVIMIPPSEKELFEKYLSEKGESWYLLGEIIPGGGEVVYDRSF</sequence>
<dbReference type="InterPro" id="IPR036676">
    <property type="entry name" value="PurM-like_C_sf"/>
</dbReference>
<proteinExistence type="inferred from homology"/>
<name>I0IQQ7_LEPFC</name>
<dbReference type="RefSeq" id="WP_014450090.1">
    <property type="nucleotide sequence ID" value="NC_017094.1"/>
</dbReference>
<evidence type="ECO:0000256" key="9">
    <source>
        <dbReference type="ARBA" id="ARBA00022755"/>
    </source>
</evidence>
<dbReference type="GO" id="GO:0005524">
    <property type="term" value="F:ATP binding"/>
    <property type="evidence" value="ECO:0007669"/>
    <property type="project" value="UniProtKB-KW"/>
</dbReference>
<dbReference type="OrthoDB" id="9777881at2"/>
<keyword evidence="6 15" id="KW-0963">Cytoplasm</keyword>
<dbReference type="HOGENOM" id="CLU_047116_0_0_0"/>
<reference evidence="18 19" key="1">
    <citation type="journal article" date="2012" name="J. Bacteriol.">
        <title>Complete Genome Sequence of Leptospirillum ferrooxidans Strain C2-3, Isolated from a Fresh Volcanic Ash Deposit on the Island of Miyake, Japan.</title>
        <authorList>
            <person name="Fujimura R."/>
            <person name="Sato Y."/>
            <person name="Nishizawa T."/>
            <person name="Oshima K."/>
            <person name="Kim S.-W."/>
            <person name="Hattori M."/>
            <person name="Kamijo T."/>
            <person name="Ohta H."/>
        </authorList>
    </citation>
    <scope>NUCLEOTIDE SEQUENCE [LARGE SCALE GENOMIC DNA]</scope>
    <source>
        <strain evidence="18 19">C2-3</strain>
    </source>
</reference>
<evidence type="ECO:0000313" key="18">
    <source>
        <dbReference type="EMBL" id="BAM07606.1"/>
    </source>
</evidence>
<feature type="domain" description="PurM-like C-terminal" evidence="17">
    <location>
        <begin position="178"/>
        <end position="347"/>
    </location>
</feature>
<evidence type="ECO:0000256" key="2">
    <source>
        <dbReference type="ARBA" id="ARBA00004686"/>
    </source>
</evidence>
<keyword evidence="19" id="KW-1185">Reference proteome</keyword>
<keyword evidence="8 15" id="KW-0547">Nucleotide-binding</keyword>
<dbReference type="GO" id="GO:0004641">
    <property type="term" value="F:phosphoribosylformylglycinamidine cyclo-ligase activity"/>
    <property type="evidence" value="ECO:0007669"/>
    <property type="project" value="UniProtKB-UniRule"/>
</dbReference>
<dbReference type="SUPFAM" id="SSF55326">
    <property type="entry name" value="PurM N-terminal domain-like"/>
    <property type="match status" value="1"/>
</dbReference>
<evidence type="ECO:0000256" key="11">
    <source>
        <dbReference type="ARBA" id="ARBA00031908"/>
    </source>
</evidence>
<protein>
    <recommendedName>
        <fullName evidence="5 15">Phosphoribosylformylglycinamidine cyclo-ligase</fullName>
        <ecNumber evidence="4 15">6.3.3.1</ecNumber>
    </recommendedName>
    <alternativeName>
        <fullName evidence="12 15">AIR synthase</fullName>
    </alternativeName>
    <alternativeName>
        <fullName evidence="13 15">AIRS</fullName>
    </alternativeName>
    <alternativeName>
        <fullName evidence="11 15">Phosphoribosyl-aminoimidazole synthetase</fullName>
    </alternativeName>
</protein>
<dbReference type="EMBL" id="AP012342">
    <property type="protein sequence ID" value="BAM07606.1"/>
    <property type="molecule type" value="Genomic_DNA"/>
</dbReference>
<dbReference type="FunFam" id="3.30.1330.10:FF:000001">
    <property type="entry name" value="Phosphoribosylformylglycinamidine cyclo-ligase"/>
    <property type="match status" value="1"/>
</dbReference>
<dbReference type="Proteomes" id="UP000007382">
    <property type="component" value="Chromosome"/>
</dbReference>
<dbReference type="PANTHER" id="PTHR10520:SF12">
    <property type="entry name" value="TRIFUNCTIONAL PURINE BIOSYNTHETIC PROTEIN ADENOSINE-3"/>
    <property type="match status" value="1"/>
</dbReference>
<comment type="similarity">
    <text evidence="3 15">Belongs to the AIR synthase family.</text>
</comment>
<feature type="domain" description="PurM-like N-terminal" evidence="16">
    <location>
        <begin position="62"/>
        <end position="166"/>
    </location>
</feature>
<evidence type="ECO:0000256" key="4">
    <source>
        <dbReference type="ARBA" id="ARBA00013047"/>
    </source>
</evidence>
<evidence type="ECO:0000256" key="12">
    <source>
        <dbReference type="ARBA" id="ARBA00032931"/>
    </source>
</evidence>
<dbReference type="SUPFAM" id="SSF56042">
    <property type="entry name" value="PurM C-terminal domain-like"/>
    <property type="match status" value="1"/>
</dbReference>
<dbReference type="GO" id="GO:0046084">
    <property type="term" value="P:adenine biosynthetic process"/>
    <property type="evidence" value="ECO:0007669"/>
    <property type="project" value="TreeGrafter"/>
</dbReference>
<dbReference type="CDD" id="cd02196">
    <property type="entry name" value="PurM"/>
    <property type="match status" value="1"/>
</dbReference>
<dbReference type="FunFam" id="3.90.650.10:FF:000011">
    <property type="entry name" value="Phosphoribosylformylglycinamidine cyclo-ligase"/>
    <property type="match status" value="1"/>
</dbReference>
<keyword evidence="7 15" id="KW-0436">Ligase</keyword>
<dbReference type="InterPro" id="IPR036921">
    <property type="entry name" value="PurM-like_N_sf"/>
</dbReference>
<evidence type="ECO:0000256" key="3">
    <source>
        <dbReference type="ARBA" id="ARBA00010280"/>
    </source>
</evidence>
<dbReference type="Gene3D" id="3.30.1330.10">
    <property type="entry name" value="PurM-like, N-terminal domain"/>
    <property type="match status" value="1"/>
</dbReference>
<evidence type="ECO:0000256" key="10">
    <source>
        <dbReference type="ARBA" id="ARBA00022840"/>
    </source>
</evidence>
<gene>
    <name evidence="15" type="primary">purM</name>
    <name evidence="18" type="ordered locus">LFE_1929</name>
</gene>
<dbReference type="GO" id="GO:0006189">
    <property type="term" value="P:'de novo' IMP biosynthetic process"/>
    <property type="evidence" value="ECO:0007669"/>
    <property type="project" value="UniProtKB-UniRule"/>
</dbReference>
<keyword evidence="10 15" id="KW-0067">ATP-binding</keyword>
<accession>I0IQQ7</accession>
<dbReference type="GO" id="GO:0005829">
    <property type="term" value="C:cytosol"/>
    <property type="evidence" value="ECO:0007669"/>
    <property type="project" value="TreeGrafter"/>
</dbReference>
<dbReference type="HAMAP" id="MF_00741">
    <property type="entry name" value="AIRS"/>
    <property type="match status" value="1"/>
</dbReference>
<dbReference type="PATRIC" id="fig|1162668.3.peg.2291"/>
<dbReference type="InterPro" id="IPR010918">
    <property type="entry name" value="PurM-like_C_dom"/>
</dbReference>
<dbReference type="PANTHER" id="PTHR10520">
    <property type="entry name" value="TRIFUNCTIONAL PURINE BIOSYNTHETIC PROTEIN ADENOSINE-3-RELATED"/>
    <property type="match status" value="1"/>
</dbReference>
<dbReference type="eggNOG" id="COG0150">
    <property type="taxonomic scope" value="Bacteria"/>
</dbReference>
<organism evidence="18 19">
    <name type="scientific">Leptospirillum ferrooxidans (strain C2-3)</name>
    <dbReference type="NCBI Taxonomy" id="1162668"/>
    <lineage>
        <taxon>Bacteria</taxon>
        <taxon>Pseudomonadati</taxon>
        <taxon>Nitrospirota</taxon>
        <taxon>Nitrospiria</taxon>
        <taxon>Nitrospirales</taxon>
        <taxon>Nitrospiraceae</taxon>
        <taxon>Leptospirillum</taxon>
    </lineage>
</organism>
<evidence type="ECO:0000256" key="8">
    <source>
        <dbReference type="ARBA" id="ARBA00022741"/>
    </source>
</evidence>
<keyword evidence="9 15" id="KW-0658">Purine biosynthesis</keyword>
<evidence type="ECO:0000256" key="14">
    <source>
        <dbReference type="ARBA" id="ARBA00049057"/>
    </source>
</evidence>